<dbReference type="NCBIfam" id="TIGR01549">
    <property type="entry name" value="HAD-SF-IA-v1"/>
    <property type="match status" value="1"/>
</dbReference>
<dbReference type="SFLD" id="SFLDS00003">
    <property type="entry name" value="Haloacid_Dehalogenase"/>
    <property type="match status" value="1"/>
</dbReference>
<evidence type="ECO:0000313" key="2">
    <source>
        <dbReference type="Proteomes" id="UP000014064"/>
    </source>
</evidence>
<dbReference type="Proteomes" id="UP000014064">
    <property type="component" value="Unassembled WGS sequence"/>
</dbReference>
<accession>R9API6</accession>
<dbReference type="PANTHER" id="PTHR46191:SF2">
    <property type="entry name" value="HALOACID DEHALOGENASE-LIKE HYDROLASE DOMAIN-CONTAINING PROTEIN 3"/>
    <property type="match status" value="1"/>
</dbReference>
<dbReference type="GeneID" id="20375164"/>
<dbReference type="InterPro" id="IPR044924">
    <property type="entry name" value="HAD-SF_hydro_IA_REG-2-like_cap"/>
</dbReference>
<dbReference type="GO" id="GO:0005634">
    <property type="term" value="C:nucleus"/>
    <property type="evidence" value="ECO:0007669"/>
    <property type="project" value="TreeGrafter"/>
</dbReference>
<keyword evidence="2" id="KW-1185">Reference proteome</keyword>
<dbReference type="OrthoDB" id="444127at2759"/>
<dbReference type="PANTHER" id="PTHR46191">
    <property type="match status" value="1"/>
</dbReference>
<dbReference type="Gene3D" id="3.40.50.1000">
    <property type="entry name" value="HAD superfamily/HAD-like"/>
    <property type="match status" value="1"/>
</dbReference>
<dbReference type="STRING" id="1299270.R9API6"/>
<dbReference type="NCBIfam" id="TIGR02252">
    <property type="entry name" value="DREG-2"/>
    <property type="match status" value="1"/>
</dbReference>
<dbReference type="OMA" id="WWRQLIA"/>
<dbReference type="SFLD" id="SFLDG01129">
    <property type="entry name" value="C1.5:_HAD__Beta-PGM__Phosphata"/>
    <property type="match status" value="1"/>
</dbReference>
<organism evidence="1 2">
    <name type="scientific">Wallemia ichthyophaga (strain EXF-994 / CBS 113033)</name>
    <dbReference type="NCBI Taxonomy" id="1299270"/>
    <lineage>
        <taxon>Eukaryota</taxon>
        <taxon>Fungi</taxon>
        <taxon>Dikarya</taxon>
        <taxon>Basidiomycota</taxon>
        <taxon>Wallemiomycotina</taxon>
        <taxon>Wallemiomycetes</taxon>
        <taxon>Wallemiales</taxon>
        <taxon>Wallemiaceae</taxon>
        <taxon>Wallemia</taxon>
    </lineage>
</organism>
<dbReference type="HOGENOM" id="CLU_045011_8_0_1"/>
<dbReference type="PRINTS" id="PR00413">
    <property type="entry name" value="HADHALOGNASE"/>
</dbReference>
<dbReference type="GO" id="GO:0016791">
    <property type="term" value="F:phosphatase activity"/>
    <property type="evidence" value="ECO:0007669"/>
    <property type="project" value="UniProtKB-ARBA"/>
</dbReference>
<dbReference type="SUPFAM" id="SSF56784">
    <property type="entry name" value="HAD-like"/>
    <property type="match status" value="1"/>
</dbReference>
<evidence type="ECO:0000313" key="1">
    <source>
        <dbReference type="EMBL" id="EOR04134.1"/>
    </source>
</evidence>
<dbReference type="AlphaFoldDB" id="R9API6"/>
<dbReference type="InterPro" id="IPR011949">
    <property type="entry name" value="HAD-SF_hydro_IA_REG-2-like"/>
</dbReference>
<dbReference type="InterPro" id="IPR023214">
    <property type="entry name" value="HAD_sf"/>
</dbReference>
<dbReference type="InterPro" id="IPR036412">
    <property type="entry name" value="HAD-like_sf"/>
</dbReference>
<dbReference type="KEGG" id="wic:J056_002212"/>
<protein>
    <submittedName>
        <fullName evidence="1">Haloacid dehalogenase-like hydrolase domain-containing protein 3</fullName>
    </submittedName>
</protein>
<dbReference type="Pfam" id="PF00702">
    <property type="entry name" value="Hydrolase"/>
    <property type="match status" value="1"/>
</dbReference>
<dbReference type="eggNOG" id="KOG3085">
    <property type="taxonomic scope" value="Eukaryota"/>
</dbReference>
<dbReference type="RefSeq" id="XP_009266351.1">
    <property type="nucleotide sequence ID" value="XM_009268076.1"/>
</dbReference>
<dbReference type="EMBL" id="KE007225">
    <property type="protein sequence ID" value="EOR04134.1"/>
    <property type="molecule type" value="Genomic_DNA"/>
</dbReference>
<sequence length="245" mass="27966">MKAATTTRMVLFDAFDTILRPRQPIPNQYAHVFHKHGININPDVIKSSFKVAFVQLNEKASNYGKSIAWTPNQWWSTLIRMVIEDNVSVADINNTSLQVIQNELLTRFASSEGYEPFEGSYETLSSIKKSGLKCGLVSNSDERIVSVLESLHLRHFFDKISLSYNVGCEKPDINIFKHALHSNIRPEEVLFVGDEYKADYLGAMHAGMHPLLFYRAEYHKPLQQDVLSNINYVQNIPDVLSYIKT</sequence>
<dbReference type="InterPro" id="IPR006439">
    <property type="entry name" value="HAD-SF_hydro_IA"/>
</dbReference>
<proteinExistence type="predicted"/>
<reference evidence="2" key="1">
    <citation type="journal article" date="2013" name="BMC Genomics">
        <title>Genome and transcriptome sequencing of the halophilic fungus Wallemia ichthyophaga: haloadaptations present and absent.</title>
        <authorList>
            <person name="Zajc J."/>
            <person name="Liu Y."/>
            <person name="Dai W."/>
            <person name="Yang Z."/>
            <person name="Hu J."/>
            <person name="Gostincar C."/>
            <person name="Gunde-Cimerman N."/>
        </authorList>
    </citation>
    <scope>NUCLEOTIDE SEQUENCE [LARGE SCALE GENOMIC DNA]</scope>
    <source>
        <strain evidence="2">EXF-994 / CBS 113033</strain>
    </source>
</reference>
<dbReference type="InterPro" id="IPR051828">
    <property type="entry name" value="HAD-like_hydrolase_domain"/>
</dbReference>
<keyword evidence="1" id="KW-0378">Hydrolase</keyword>
<dbReference type="Gene3D" id="1.10.150.720">
    <property type="entry name" value="Haloacid dehalogenase-like hydrolase"/>
    <property type="match status" value="1"/>
</dbReference>
<name>R9API6_WALI9</name>
<gene>
    <name evidence="1" type="ORF">J056_002212</name>
</gene>